<proteinExistence type="predicted"/>
<reference evidence="2 3" key="2">
    <citation type="submission" date="2017-08" db="EMBL/GenBank/DDBJ databases">
        <title>WGS of novel Burkholderia cepaca complex species.</title>
        <authorList>
            <person name="Lipuma J."/>
            <person name="Spilker T."/>
        </authorList>
    </citation>
    <scope>NUCLEOTIDE SEQUENCE [LARGE SCALE GENOMIC DNA]</scope>
    <source>
        <strain evidence="2 3">AU17325</strain>
    </source>
</reference>
<dbReference type="EMBL" id="NKFA01000035">
    <property type="protein sequence ID" value="OXI33405.1"/>
    <property type="molecule type" value="Genomic_DNA"/>
</dbReference>
<comment type="caution">
    <text evidence="2">The sequence shown here is derived from an EMBL/GenBank/DDBJ whole genome shotgun (WGS) entry which is preliminary data.</text>
</comment>
<name>A0A228HU29_9BURK</name>
<dbReference type="Proteomes" id="UP000214600">
    <property type="component" value="Unassembled WGS sequence"/>
</dbReference>
<protein>
    <submittedName>
        <fullName evidence="2">Uncharacterized protein</fullName>
    </submittedName>
</protein>
<feature type="compositionally biased region" description="Polar residues" evidence="1">
    <location>
        <begin position="23"/>
        <end position="33"/>
    </location>
</feature>
<gene>
    <name evidence="2" type="ORF">CFB84_38890</name>
</gene>
<feature type="region of interest" description="Disordered" evidence="1">
    <location>
        <begin position="19"/>
        <end position="40"/>
    </location>
</feature>
<evidence type="ECO:0000313" key="3">
    <source>
        <dbReference type="Proteomes" id="UP000214600"/>
    </source>
</evidence>
<organism evidence="2 3">
    <name type="scientific">Burkholderia aenigmatica</name>
    <dbReference type="NCBI Taxonomy" id="2015348"/>
    <lineage>
        <taxon>Bacteria</taxon>
        <taxon>Pseudomonadati</taxon>
        <taxon>Pseudomonadota</taxon>
        <taxon>Betaproteobacteria</taxon>
        <taxon>Burkholderiales</taxon>
        <taxon>Burkholderiaceae</taxon>
        <taxon>Burkholderia</taxon>
        <taxon>Burkholderia cepacia complex</taxon>
    </lineage>
</organism>
<dbReference type="RefSeq" id="WP_089454287.1">
    <property type="nucleotide sequence ID" value="NZ_NKFA01000035.1"/>
</dbReference>
<evidence type="ECO:0000256" key="1">
    <source>
        <dbReference type="SAM" id="MobiDB-lite"/>
    </source>
</evidence>
<evidence type="ECO:0000313" key="2">
    <source>
        <dbReference type="EMBL" id="OXI33405.1"/>
    </source>
</evidence>
<accession>A0A228HU29</accession>
<reference evidence="3" key="1">
    <citation type="submission" date="2017-06" db="EMBL/GenBank/DDBJ databases">
        <authorList>
            <person name="LiPuma J."/>
            <person name="Spilker T."/>
        </authorList>
    </citation>
    <scope>NUCLEOTIDE SEQUENCE [LARGE SCALE GENOMIC DNA]</scope>
    <source>
        <strain evidence="3">AU17325</strain>
    </source>
</reference>
<dbReference type="AlphaFoldDB" id="A0A228HU29"/>
<sequence>MQKNREGFTAFAGCVLSGERAGSTDSTDLQPSSSHRRAKSDVSRMSVFSVEMFTLPLLPDVTSYRVVAA</sequence>